<dbReference type="CDD" id="cd13132">
    <property type="entry name" value="MATE_eukaryotic"/>
    <property type="match status" value="1"/>
</dbReference>
<accession>A0A1W0ABT2</accession>
<dbReference type="AlphaFoldDB" id="A0A1W0ABT2"/>
<dbReference type="GO" id="GO:0015297">
    <property type="term" value="F:antiporter activity"/>
    <property type="evidence" value="ECO:0007669"/>
    <property type="project" value="InterPro"/>
</dbReference>
<evidence type="ECO:0000256" key="1">
    <source>
        <dbReference type="ARBA" id="ARBA00004141"/>
    </source>
</evidence>
<feature type="transmembrane region" description="Helical" evidence="6">
    <location>
        <begin position="136"/>
        <end position="155"/>
    </location>
</feature>
<dbReference type="NCBIfam" id="TIGR00797">
    <property type="entry name" value="matE"/>
    <property type="match status" value="1"/>
</dbReference>
<feature type="transmembrane region" description="Helical" evidence="6">
    <location>
        <begin position="393"/>
        <end position="413"/>
    </location>
</feature>
<gene>
    <name evidence="7" type="ORF">THRCLA_00262</name>
</gene>
<feature type="transmembrane region" description="Helical" evidence="6">
    <location>
        <begin position="20"/>
        <end position="43"/>
    </location>
</feature>
<feature type="non-terminal residue" evidence="7">
    <location>
        <position position="1"/>
    </location>
</feature>
<feature type="transmembrane region" description="Helical" evidence="6">
    <location>
        <begin position="167"/>
        <end position="185"/>
    </location>
</feature>
<evidence type="ECO:0000256" key="5">
    <source>
        <dbReference type="ARBA" id="ARBA00023136"/>
    </source>
</evidence>
<sequence>PGFVSVALVGHLDSPYTKEYVDAAAFSMIFLNLSATSIGFGLASALDTLGPQAVGARKLEMLGVYFHCALIILGLAIVPMMVLNYNASWILLKVHIDEYVAQLSGEYSQVTMWMLPPLFLYEIIKKTLQANEIVNPMMYIATISNISYCVVGYIFCYHTNLGFLGAAYARVLSNSMLLFLALIYLQWNPVYREWWPEGIFTHWSRSLSYLWEYTRFGIPALLMLLMESWAFEVSEFMSGWLPNAVVATSVHSGLISIAAFVYSLFLGISVATSIRVGNSIGEKAPDEAKTIAIASYIITFVSSVVIVIIFYATRSFLPTLFINDPISIANASYVLGFVAIFEMTDAMSAVAQGICRGLGWQSIGAIVNAIAYYVIGIPLGAVFGFWLQLGVEGLWIGLTIGVLTGFITFTIVLTRANWSAITSVAQ</sequence>
<protein>
    <submittedName>
        <fullName evidence="7">Multidrug/Oligosaccharidyl-lipid/Polysaccharide (MOP) Flippase Superfamily</fullName>
    </submittedName>
</protein>
<evidence type="ECO:0000256" key="3">
    <source>
        <dbReference type="ARBA" id="ARBA00022692"/>
    </source>
</evidence>
<keyword evidence="3 6" id="KW-0812">Transmembrane</keyword>
<dbReference type="EMBL" id="JNBS01000126">
    <property type="protein sequence ID" value="OQS07742.1"/>
    <property type="molecule type" value="Genomic_DNA"/>
</dbReference>
<dbReference type="Pfam" id="PF01554">
    <property type="entry name" value="MatE"/>
    <property type="match status" value="2"/>
</dbReference>
<feature type="transmembrane region" description="Helical" evidence="6">
    <location>
        <begin position="251"/>
        <end position="271"/>
    </location>
</feature>
<organism evidence="7 8">
    <name type="scientific">Thraustotheca clavata</name>
    <dbReference type="NCBI Taxonomy" id="74557"/>
    <lineage>
        <taxon>Eukaryota</taxon>
        <taxon>Sar</taxon>
        <taxon>Stramenopiles</taxon>
        <taxon>Oomycota</taxon>
        <taxon>Saprolegniomycetes</taxon>
        <taxon>Saprolegniales</taxon>
        <taxon>Achlyaceae</taxon>
        <taxon>Thraustotheca</taxon>
    </lineage>
</organism>
<comment type="subcellular location">
    <subcellularLocation>
        <location evidence="1">Membrane</location>
        <topology evidence="1">Multi-pass membrane protein</topology>
    </subcellularLocation>
</comment>
<comment type="caution">
    <text evidence="7">The sequence shown here is derived from an EMBL/GenBank/DDBJ whole genome shotgun (WGS) entry which is preliminary data.</text>
</comment>
<evidence type="ECO:0000313" key="7">
    <source>
        <dbReference type="EMBL" id="OQS07742.1"/>
    </source>
</evidence>
<proteinExistence type="inferred from homology"/>
<feature type="transmembrane region" description="Helical" evidence="6">
    <location>
        <begin position="107"/>
        <end position="124"/>
    </location>
</feature>
<evidence type="ECO:0000313" key="8">
    <source>
        <dbReference type="Proteomes" id="UP000243217"/>
    </source>
</evidence>
<dbReference type="STRING" id="74557.A0A1W0ABT2"/>
<feature type="transmembrane region" description="Helical" evidence="6">
    <location>
        <begin position="363"/>
        <end position="387"/>
    </location>
</feature>
<evidence type="ECO:0000256" key="2">
    <source>
        <dbReference type="ARBA" id="ARBA00010199"/>
    </source>
</evidence>
<keyword evidence="8" id="KW-1185">Reference proteome</keyword>
<feature type="transmembrane region" description="Helical" evidence="6">
    <location>
        <begin position="291"/>
        <end position="312"/>
    </location>
</feature>
<dbReference type="Proteomes" id="UP000243217">
    <property type="component" value="Unassembled WGS sequence"/>
</dbReference>
<name>A0A1W0ABT2_9STRA</name>
<dbReference type="GO" id="GO:0042910">
    <property type="term" value="F:xenobiotic transmembrane transporter activity"/>
    <property type="evidence" value="ECO:0007669"/>
    <property type="project" value="InterPro"/>
</dbReference>
<evidence type="ECO:0000256" key="4">
    <source>
        <dbReference type="ARBA" id="ARBA00022989"/>
    </source>
</evidence>
<keyword evidence="5 6" id="KW-0472">Membrane</keyword>
<feature type="transmembrane region" description="Helical" evidence="6">
    <location>
        <begin position="64"/>
        <end position="87"/>
    </location>
</feature>
<dbReference type="GO" id="GO:1990961">
    <property type="term" value="P:xenobiotic detoxification by transmembrane export across the plasma membrane"/>
    <property type="evidence" value="ECO:0007669"/>
    <property type="project" value="InterPro"/>
</dbReference>
<dbReference type="GO" id="GO:0016020">
    <property type="term" value="C:membrane"/>
    <property type="evidence" value="ECO:0007669"/>
    <property type="project" value="UniProtKB-SubCell"/>
</dbReference>
<comment type="similarity">
    <text evidence="2">Belongs to the multi antimicrobial extrusion (MATE) (TC 2.A.66.1) family.</text>
</comment>
<reference evidence="7 8" key="1">
    <citation type="journal article" date="2014" name="Genome Biol. Evol.">
        <title>The secreted proteins of Achlya hypogyna and Thraustotheca clavata identify the ancestral oomycete secretome and reveal gene acquisitions by horizontal gene transfer.</title>
        <authorList>
            <person name="Misner I."/>
            <person name="Blouin N."/>
            <person name="Leonard G."/>
            <person name="Richards T.A."/>
            <person name="Lane C.E."/>
        </authorList>
    </citation>
    <scope>NUCLEOTIDE SEQUENCE [LARGE SCALE GENOMIC DNA]</scope>
    <source>
        <strain evidence="7 8">ATCC 34112</strain>
    </source>
</reference>
<dbReference type="OrthoDB" id="2126698at2759"/>
<dbReference type="InterPro" id="IPR045069">
    <property type="entry name" value="MATE_euk"/>
</dbReference>
<keyword evidence="4 6" id="KW-1133">Transmembrane helix</keyword>
<dbReference type="InterPro" id="IPR002528">
    <property type="entry name" value="MATE_fam"/>
</dbReference>
<dbReference type="PANTHER" id="PTHR11206">
    <property type="entry name" value="MULTIDRUG RESISTANCE PROTEIN"/>
    <property type="match status" value="1"/>
</dbReference>
<evidence type="ECO:0000256" key="6">
    <source>
        <dbReference type="SAM" id="Phobius"/>
    </source>
</evidence>